<dbReference type="Gene3D" id="2.70.98.110">
    <property type="entry name" value="Glycosyl hydrolase family 63, N-terminal domain"/>
    <property type="match status" value="1"/>
</dbReference>
<evidence type="ECO:0000259" key="16">
    <source>
        <dbReference type="Pfam" id="PF16923"/>
    </source>
</evidence>
<dbReference type="PANTHER" id="PTHR10412">
    <property type="entry name" value="MANNOSYL-OLIGOSACCHARIDE GLUCOSIDASE"/>
    <property type="match status" value="1"/>
</dbReference>
<dbReference type="Pfam" id="PF16923">
    <property type="entry name" value="Glyco_hydro_63N"/>
    <property type="match status" value="1"/>
</dbReference>
<evidence type="ECO:0000256" key="8">
    <source>
        <dbReference type="ARBA" id="ARBA00023136"/>
    </source>
</evidence>
<dbReference type="Proteomes" id="UP000433883">
    <property type="component" value="Unassembled WGS sequence"/>
</dbReference>
<feature type="chain" id="PRO_5034149172" description="Mannosyl-oligosaccharide glucosidase" evidence="14">
    <location>
        <begin position="19"/>
        <end position="757"/>
    </location>
</feature>
<dbReference type="GO" id="GO:0009311">
    <property type="term" value="P:oligosaccharide metabolic process"/>
    <property type="evidence" value="ECO:0007669"/>
    <property type="project" value="UniProtKB-UniRule"/>
</dbReference>
<evidence type="ECO:0000256" key="13">
    <source>
        <dbReference type="RuleBase" id="RU369107"/>
    </source>
</evidence>
<dbReference type="GO" id="GO:0006487">
    <property type="term" value="P:protein N-linked glycosylation"/>
    <property type="evidence" value="ECO:0007669"/>
    <property type="project" value="UniProtKB-UniRule"/>
</dbReference>
<proteinExistence type="inferred from homology"/>
<keyword evidence="9 13" id="KW-0325">Glycoprotein</keyword>
<dbReference type="Pfam" id="PF03200">
    <property type="entry name" value="Glyco_hydro_63"/>
    <property type="match status" value="2"/>
</dbReference>
<feature type="domain" description="Glycosyl hydrolase family 63 N-terminal" evidence="16">
    <location>
        <begin position="26"/>
        <end position="209"/>
    </location>
</feature>
<dbReference type="InterPro" id="IPR012341">
    <property type="entry name" value="6hp_glycosidase-like_sf"/>
</dbReference>
<dbReference type="AlphaFoldDB" id="A0A8H3UYU4"/>
<protein>
    <recommendedName>
        <fullName evidence="11 12">Mannosyl-oligosaccharide glucosidase</fullName>
        <ecNumber evidence="11 12">3.2.1.106</ecNumber>
    </recommendedName>
    <alternativeName>
        <fullName evidence="13">Glucosidase I</fullName>
    </alternativeName>
</protein>
<sequence>MLLTSVVTGLFLTGYALAESSVEDALLWGPYRPNLYFGVRPRTPTGPTFGLMWGSSKDGKLDRRKLRHSCEQSDKLDLYGWTSYDARTGGVEVISDPGNAVNLTLEFVKIPTRSEDWSLRVRGVPLNNGKDWNSTVIFYVGAAEEDYYGNATGIRCSPSSDGSVSCRGDYYTSLPPPTTNSRQSSTVVKSLKVAKDSLWDAESFVFNETFASSNVTDGKTGYGTLHLIERSFDSAFSFDIHSTAKPSRAISSEGVSQYVQDATTEFDRRFDAVFSPNQRSLGQDHTAFSRSLLANLMGGIGYFYGNDRVNSSSAPPGSRALPKDDKKHELFTMVPSRAFFPRGFLWDEGFHLLIVMEWDLDLALEIVKSWFALMDEDGWIGREQILGPEARSKVPAEFQVQNLDYANPPTLYLVVETYIKMVTGSKKYKGVSSEHLEADAARIFIGRLYFDLKKHYDWWGRTQKAGDSYVNQGDHIYHSYRWRGQSETHILTSGLDDYPRTKPPGPHDIHVDALNWMTLMAGVLVKAADYLGATKDLQVYSQHQETYERSLEFLHWSEVDQAYCDVTKVNGLNAFECHKGYISILPLLLGSMNATHPHLNATLALMRNETELWSPHGLRSLSRSDKLFGTAEDYWRGPIWININYLAIIKLLELAQSPGPHRTTAGEMYIDLRKNIIATVYNSWRQTGFAWEQYNSNTGAGQRTQGFTGWTALVVNILALPDVTEASALASADPVAQGSAGSVAIAEADTLPELLQE</sequence>
<keyword evidence="6" id="KW-0735">Signal-anchor</keyword>
<comment type="subcellular location">
    <subcellularLocation>
        <location evidence="1 12">Endoplasmic reticulum membrane</location>
        <topology evidence="1 12">Single-pass type II membrane protein</topology>
    </subcellularLocation>
</comment>
<dbReference type="InterPro" id="IPR008928">
    <property type="entry name" value="6-hairpin_glycosidase_sf"/>
</dbReference>
<evidence type="ECO:0000256" key="5">
    <source>
        <dbReference type="ARBA" id="ARBA00022824"/>
    </source>
</evidence>
<accession>A0A8H3UYU4</accession>
<evidence type="ECO:0000256" key="6">
    <source>
        <dbReference type="ARBA" id="ARBA00022968"/>
    </source>
</evidence>
<feature type="signal peptide" evidence="14">
    <location>
        <begin position="1"/>
        <end position="18"/>
    </location>
</feature>
<keyword evidence="4 12" id="KW-0378">Hydrolase</keyword>
<evidence type="ECO:0000256" key="4">
    <source>
        <dbReference type="ARBA" id="ARBA00022801"/>
    </source>
</evidence>
<keyword evidence="14" id="KW-0732">Signal</keyword>
<gene>
    <name evidence="17" type="ORF">BLS_001039</name>
</gene>
<keyword evidence="8" id="KW-0472">Membrane</keyword>
<dbReference type="GO" id="GO:0004573">
    <property type="term" value="F:Glc3Man9GlcNAc2 oligosaccharide glucosidase activity"/>
    <property type="evidence" value="ECO:0007669"/>
    <property type="project" value="UniProtKB-UniRule"/>
</dbReference>
<evidence type="ECO:0000256" key="2">
    <source>
        <dbReference type="ARBA" id="ARBA00010833"/>
    </source>
</evidence>
<comment type="catalytic activity">
    <reaction evidence="12">
        <text>N(4)-(alpha-D-Glc-(1-&gt;2)-alpha-D-Glc-(1-&gt;3)-alpha-D-Glc-(1-&gt;3)-alpha-D-Man-(1-&gt;2)-alpha-D-Man-(1-&gt;2)-alpha-D-Man-(1-&gt;3)-[alpha-D-Man-(1-&gt;2)-alpha-D-Man-(1-&gt;3)-[alpha-D-Man-(1-&gt;2)-alpha-D-Man-(1-&gt;6)]-alpha-D-Man-(1-&gt;6)]-beta-D-Man-(1-&gt;4)-beta-D-GlcNAc-(1-&gt;4)-beta-D-GlcNAc)-L-asparaginyl-[protein] + H2O = N(4)-(alpha-D-Glc-(1-&gt;3)-alpha-D-Glc-(1-&gt;3)-alpha-D-Man-(1-&gt;2)-alpha-D-Man-(1-&gt;2)-alpha-D-Man-(1-&gt;3)-[alpha-D-Man-(1-&gt;2)-alpha-D-Man-(1-&gt;3)-[alpha-D-Man-(1-&gt;2)-alpha-D-Man-(1-&gt;6)]-alpha-D-Man-(1-&gt;6)]-beta-D-Man-(1-&gt;4)-beta-D-GlcNAc-(1-&gt;4)-beta-D-GlcNAc)-L-asparaginyl-[protein] + beta-D-glucose</text>
        <dbReference type="Rhea" id="RHEA:55988"/>
        <dbReference type="Rhea" id="RHEA-COMP:12806"/>
        <dbReference type="Rhea" id="RHEA-COMP:14355"/>
        <dbReference type="ChEBI" id="CHEBI:15377"/>
        <dbReference type="ChEBI" id="CHEBI:15903"/>
        <dbReference type="ChEBI" id="CHEBI:59082"/>
        <dbReference type="ChEBI" id="CHEBI:132537"/>
        <dbReference type="EC" id="3.2.1.106"/>
    </reaction>
</comment>
<keyword evidence="7" id="KW-1133">Transmembrane helix</keyword>
<feature type="domain" description="Glycosyl hydrolase family 63 C-terminal" evidence="15">
    <location>
        <begin position="252"/>
        <end position="568"/>
    </location>
</feature>
<evidence type="ECO:0000256" key="10">
    <source>
        <dbReference type="ARBA" id="ARBA00023295"/>
    </source>
</evidence>
<dbReference type="InterPro" id="IPR031631">
    <property type="entry name" value="Glyco_hydro_63N"/>
</dbReference>
<dbReference type="Gene3D" id="1.50.10.10">
    <property type="match status" value="1"/>
</dbReference>
<evidence type="ECO:0000256" key="1">
    <source>
        <dbReference type="ARBA" id="ARBA00004648"/>
    </source>
</evidence>
<dbReference type="EC" id="3.2.1.106" evidence="11 12"/>
<name>A0A8H3UYU4_VENIN</name>
<dbReference type="InterPro" id="IPR031335">
    <property type="entry name" value="Glyco_hydro_63_C"/>
</dbReference>
<evidence type="ECO:0000313" key="17">
    <source>
        <dbReference type="EMBL" id="KAE9977947.1"/>
    </source>
</evidence>
<keyword evidence="5 12" id="KW-0256">Endoplasmic reticulum</keyword>
<keyword evidence="3" id="KW-0812">Transmembrane</keyword>
<evidence type="ECO:0000256" key="9">
    <source>
        <dbReference type="ARBA" id="ARBA00023180"/>
    </source>
</evidence>
<organism evidence="17 18">
    <name type="scientific">Venturia inaequalis</name>
    <name type="common">Apple scab fungus</name>
    <dbReference type="NCBI Taxonomy" id="5025"/>
    <lineage>
        <taxon>Eukaryota</taxon>
        <taxon>Fungi</taxon>
        <taxon>Dikarya</taxon>
        <taxon>Ascomycota</taxon>
        <taxon>Pezizomycotina</taxon>
        <taxon>Dothideomycetes</taxon>
        <taxon>Pleosporomycetidae</taxon>
        <taxon>Venturiales</taxon>
        <taxon>Venturiaceae</taxon>
        <taxon>Venturia</taxon>
    </lineage>
</organism>
<dbReference type="GO" id="GO:0005789">
    <property type="term" value="C:endoplasmic reticulum membrane"/>
    <property type="evidence" value="ECO:0007669"/>
    <property type="project" value="UniProtKB-SubCell"/>
</dbReference>
<keyword evidence="10 12" id="KW-0326">Glycosidase</keyword>
<comment type="pathway">
    <text evidence="13">Glycan metabolism; N-glycan degradation.</text>
</comment>
<evidence type="ECO:0000256" key="14">
    <source>
        <dbReference type="SAM" id="SignalP"/>
    </source>
</evidence>
<reference evidence="17 18" key="1">
    <citation type="submission" date="2019-11" db="EMBL/GenBank/DDBJ databases">
        <title>Venturia inaequalis Genome Resource.</title>
        <authorList>
            <person name="Lichtner F.J."/>
        </authorList>
    </citation>
    <scope>NUCLEOTIDE SEQUENCE [LARGE SCALE GENOMIC DNA]</scope>
    <source>
        <strain evidence="17">Bline_iso_100314</strain>
    </source>
</reference>
<evidence type="ECO:0000259" key="15">
    <source>
        <dbReference type="Pfam" id="PF03200"/>
    </source>
</evidence>
<dbReference type="InterPro" id="IPR038518">
    <property type="entry name" value="Glyco_hydro_63N_sf"/>
</dbReference>
<dbReference type="PANTHER" id="PTHR10412:SF11">
    <property type="entry name" value="MANNOSYL-OLIGOSACCHARIDE GLUCOSIDASE"/>
    <property type="match status" value="1"/>
</dbReference>
<evidence type="ECO:0000256" key="3">
    <source>
        <dbReference type="ARBA" id="ARBA00022692"/>
    </source>
</evidence>
<comment type="caution">
    <text evidence="17">The sequence shown here is derived from an EMBL/GenBank/DDBJ whole genome shotgun (WGS) entry which is preliminary data.</text>
</comment>
<feature type="domain" description="Glycosyl hydrolase family 63 C-terminal" evidence="15">
    <location>
        <begin position="573"/>
        <end position="719"/>
    </location>
</feature>
<comment type="function">
    <text evidence="12">Cleaves the distal alpha 1,2-linked glucose residue from the Glc(3)Man(9)GlcNAc(2) oligosaccharide precursor.</text>
</comment>
<dbReference type="InterPro" id="IPR004888">
    <property type="entry name" value="Glycoside_hydrolase_63"/>
</dbReference>
<evidence type="ECO:0000313" key="18">
    <source>
        <dbReference type="Proteomes" id="UP000433883"/>
    </source>
</evidence>
<evidence type="ECO:0000256" key="11">
    <source>
        <dbReference type="ARBA" id="ARBA00038888"/>
    </source>
</evidence>
<dbReference type="EMBL" id="WNWQ01000121">
    <property type="protein sequence ID" value="KAE9977947.1"/>
    <property type="molecule type" value="Genomic_DNA"/>
</dbReference>
<evidence type="ECO:0000256" key="7">
    <source>
        <dbReference type="ARBA" id="ARBA00022989"/>
    </source>
</evidence>
<dbReference type="SUPFAM" id="SSF48208">
    <property type="entry name" value="Six-hairpin glycosidases"/>
    <property type="match status" value="1"/>
</dbReference>
<evidence type="ECO:0000256" key="12">
    <source>
        <dbReference type="RuleBase" id="RU368089"/>
    </source>
</evidence>
<comment type="similarity">
    <text evidence="2 12">Belongs to the glycosyl hydrolase 63 family.</text>
</comment>